<dbReference type="Gene3D" id="3.10.310.40">
    <property type="match status" value="1"/>
</dbReference>
<dbReference type="InterPro" id="IPR009000">
    <property type="entry name" value="Transl_B-barrel_sf"/>
</dbReference>
<dbReference type="Pfam" id="PF07973">
    <property type="entry name" value="tRNA_SAD"/>
    <property type="match status" value="1"/>
</dbReference>
<organism evidence="6 7">
    <name type="scientific">Flintibacter hominis</name>
    <dbReference type="NCBI Taxonomy" id="2763048"/>
    <lineage>
        <taxon>Bacteria</taxon>
        <taxon>Bacillati</taxon>
        <taxon>Bacillota</taxon>
        <taxon>Clostridia</taxon>
        <taxon>Eubacteriales</taxon>
        <taxon>Flintibacter</taxon>
    </lineage>
</organism>
<evidence type="ECO:0000259" key="5">
    <source>
        <dbReference type="PROSITE" id="PS50860"/>
    </source>
</evidence>
<comment type="subcellular location">
    <subcellularLocation>
        <location evidence="2">Cytoplasm</location>
    </subcellularLocation>
</comment>
<dbReference type="GO" id="GO:0006419">
    <property type="term" value="P:alanyl-tRNA aminoacylation"/>
    <property type="evidence" value="ECO:0007669"/>
    <property type="project" value="InterPro"/>
</dbReference>
<dbReference type="EMBL" id="JACOPO010000001">
    <property type="protein sequence ID" value="MBC5721577.1"/>
    <property type="molecule type" value="Genomic_DNA"/>
</dbReference>
<dbReference type="InterPro" id="IPR003156">
    <property type="entry name" value="DHHA1_dom"/>
</dbReference>
<dbReference type="InterPro" id="IPR018163">
    <property type="entry name" value="Thr/Ala-tRNA-synth_IIc_edit"/>
</dbReference>
<dbReference type="GO" id="GO:0005737">
    <property type="term" value="C:cytoplasm"/>
    <property type="evidence" value="ECO:0007669"/>
    <property type="project" value="UniProtKB-SubCell"/>
</dbReference>
<dbReference type="GO" id="GO:0003676">
    <property type="term" value="F:nucleic acid binding"/>
    <property type="evidence" value="ECO:0007669"/>
    <property type="project" value="InterPro"/>
</dbReference>
<proteinExistence type="predicted"/>
<sequence>MTMEKLYEQDPFLTRFSAHVESCIQGKRGYDVILDQTAFYPEGGGQPYDLGVLGPVQVLEVHEREGRVVHTCDGPLEPGAQVEGQIDWERRFDLMQHHSGEHIVSGIAHAKWGCDNVGFHMGSDFITIDLNVLLDGDQLQELEEAANRYIWEDHPISITFPSPEQLATLEYRSKKALTGRVRIVSFPGADTCACCGTHVASSGQVGFVKLLSVQKFREGVRIELVCGSRALRYVNSILAQNHQVSTLLSAKAFETGAAVQRLTEENAALKSRLLSMEEDRFASLARQLTGAGDVLLFEEGLTPDSLRRLCDAVLQTCGGRCACFSGVDGQGYKYAVGQLEGDLRAFAKEMNQSLNGRGGGKPGFVQGSVQADHGAIQAFFSAAG</sequence>
<comment type="caution">
    <text evidence="6">The sequence shown here is derived from an EMBL/GenBank/DDBJ whole genome shotgun (WGS) entry which is preliminary data.</text>
</comment>
<dbReference type="Pfam" id="PF02272">
    <property type="entry name" value="DHHA1"/>
    <property type="match status" value="1"/>
</dbReference>
<evidence type="ECO:0000256" key="3">
    <source>
        <dbReference type="ARBA" id="ARBA00022723"/>
    </source>
</evidence>
<dbReference type="GO" id="GO:0046872">
    <property type="term" value="F:metal ion binding"/>
    <property type="evidence" value="ECO:0007669"/>
    <property type="project" value="UniProtKB-KW"/>
</dbReference>
<protein>
    <submittedName>
        <fullName evidence="6">Alanyl-tRNA editing protein</fullName>
    </submittedName>
</protein>
<keyword evidence="7" id="KW-1185">Reference proteome</keyword>
<dbReference type="SUPFAM" id="SSF55186">
    <property type="entry name" value="ThrRS/AlaRS common domain"/>
    <property type="match status" value="1"/>
</dbReference>
<reference evidence="6" key="1">
    <citation type="submission" date="2020-08" db="EMBL/GenBank/DDBJ databases">
        <title>Genome public.</title>
        <authorList>
            <person name="Liu C."/>
            <person name="Sun Q."/>
        </authorList>
    </citation>
    <scope>NUCLEOTIDE SEQUENCE</scope>
    <source>
        <strain evidence="6">NSJ-23</strain>
    </source>
</reference>
<feature type="domain" description="Alanyl-transfer RNA synthetases family profile" evidence="5">
    <location>
        <begin position="1"/>
        <end position="236"/>
    </location>
</feature>
<dbReference type="InterPro" id="IPR012947">
    <property type="entry name" value="tRNA_SAD"/>
</dbReference>
<dbReference type="InterPro" id="IPR051335">
    <property type="entry name" value="Alanyl-tRNA_Editing_Enzymes"/>
</dbReference>
<gene>
    <name evidence="6" type="ORF">H8S11_01880</name>
</gene>
<evidence type="ECO:0000256" key="1">
    <source>
        <dbReference type="ARBA" id="ARBA00001947"/>
    </source>
</evidence>
<keyword evidence="3" id="KW-0479">Metal-binding</keyword>
<comment type="cofactor">
    <cofactor evidence="1">
        <name>Zn(2+)</name>
        <dbReference type="ChEBI" id="CHEBI:29105"/>
    </cofactor>
</comment>
<accession>A0A8J6J7X3</accession>
<evidence type="ECO:0000256" key="2">
    <source>
        <dbReference type="ARBA" id="ARBA00004496"/>
    </source>
</evidence>
<evidence type="ECO:0000256" key="4">
    <source>
        <dbReference type="ARBA" id="ARBA00022833"/>
    </source>
</evidence>
<dbReference type="PANTHER" id="PTHR43462">
    <property type="entry name" value="ALANYL-TRNA EDITING PROTEIN"/>
    <property type="match status" value="1"/>
</dbReference>
<dbReference type="PANTHER" id="PTHR43462:SF1">
    <property type="entry name" value="ALANYL-TRNA EDITING PROTEIN AARSD1"/>
    <property type="match status" value="1"/>
</dbReference>
<evidence type="ECO:0000313" key="6">
    <source>
        <dbReference type="EMBL" id="MBC5721577.1"/>
    </source>
</evidence>
<dbReference type="PROSITE" id="PS50860">
    <property type="entry name" value="AA_TRNA_LIGASE_II_ALA"/>
    <property type="match status" value="1"/>
</dbReference>
<dbReference type="Proteomes" id="UP000628736">
    <property type="component" value="Unassembled WGS sequence"/>
</dbReference>
<keyword evidence="4" id="KW-0862">Zinc</keyword>
<dbReference type="Gene3D" id="3.30.980.10">
    <property type="entry name" value="Threonyl-trna Synthetase, Chain A, domain 2"/>
    <property type="match status" value="1"/>
</dbReference>
<dbReference type="GO" id="GO:0002161">
    <property type="term" value="F:aminoacyl-tRNA deacylase activity"/>
    <property type="evidence" value="ECO:0007669"/>
    <property type="project" value="UniProtKB-ARBA"/>
</dbReference>
<dbReference type="GO" id="GO:0005524">
    <property type="term" value="F:ATP binding"/>
    <property type="evidence" value="ECO:0007669"/>
    <property type="project" value="InterPro"/>
</dbReference>
<dbReference type="Gene3D" id="2.40.30.130">
    <property type="match status" value="1"/>
</dbReference>
<dbReference type="SMART" id="SM00863">
    <property type="entry name" value="tRNA_SAD"/>
    <property type="match status" value="1"/>
</dbReference>
<dbReference type="AlphaFoldDB" id="A0A8J6J7X3"/>
<name>A0A8J6J7X3_9FIRM</name>
<dbReference type="InterPro" id="IPR018164">
    <property type="entry name" value="Ala-tRNA-synth_IIc_N"/>
</dbReference>
<dbReference type="Pfam" id="PF01411">
    <property type="entry name" value="tRNA-synt_2c"/>
    <property type="match status" value="1"/>
</dbReference>
<dbReference type="GO" id="GO:0004813">
    <property type="term" value="F:alanine-tRNA ligase activity"/>
    <property type="evidence" value="ECO:0007669"/>
    <property type="project" value="InterPro"/>
</dbReference>
<dbReference type="SUPFAM" id="SSF50447">
    <property type="entry name" value="Translation proteins"/>
    <property type="match status" value="1"/>
</dbReference>
<evidence type="ECO:0000313" key="7">
    <source>
        <dbReference type="Proteomes" id="UP000628736"/>
    </source>
</evidence>
<dbReference type="InterPro" id="IPR018165">
    <property type="entry name" value="Ala-tRNA-synth_IIc_core"/>
</dbReference>